<dbReference type="SUPFAM" id="SSF54001">
    <property type="entry name" value="Cysteine proteinases"/>
    <property type="match status" value="1"/>
</dbReference>
<dbReference type="CDD" id="cd00118">
    <property type="entry name" value="LysM"/>
    <property type="match status" value="1"/>
</dbReference>
<dbReference type="InterPro" id="IPR036779">
    <property type="entry name" value="LysM_dom_sf"/>
</dbReference>
<evidence type="ECO:0000259" key="7">
    <source>
        <dbReference type="PROSITE" id="PS51782"/>
    </source>
</evidence>
<dbReference type="RefSeq" id="WP_188729493.1">
    <property type="nucleotide sequence ID" value="NZ_BMKV01000003.1"/>
</dbReference>
<gene>
    <name evidence="9" type="ORF">GCM10007175_17860</name>
</gene>
<dbReference type="Proteomes" id="UP000658754">
    <property type="component" value="Unassembled WGS sequence"/>
</dbReference>
<keyword evidence="3" id="KW-0732">Signal</keyword>
<evidence type="ECO:0000256" key="6">
    <source>
        <dbReference type="ARBA" id="ARBA00022807"/>
    </source>
</evidence>
<dbReference type="Gene3D" id="3.10.350.10">
    <property type="entry name" value="LysM domain"/>
    <property type="match status" value="1"/>
</dbReference>
<dbReference type="InterPro" id="IPR018392">
    <property type="entry name" value="LysM"/>
</dbReference>
<dbReference type="PROSITE" id="PS51782">
    <property type="entry name" value="LYSM"/>
    <property type="match status" value="1"/>
</dbReference>
<evidence type="ECO:0000313" key="10">
    <source>
        <dbReference type="Proteomes" id="UP000658754"/>
    </source>
</evidence>
<feature type="domain" description="NlpC/P60" evidence="8">
    <location>
        <begin position="159"/>
        <end position="283"/>
    </location>
</feature>
<comment type="caution">
    <text evidence="9">The sequence shown here is derived from an EMBL/GenBank/DDBJ whole genome shotgun (WGS) entry which is preliminary data.</text>
</comment>
<evidence type="ECO:0000256" key="3">
    <source>
        <dbReference type="ARBA" id="ARBA00022729"/>
    </source>
</evidence>
<dbReference type="Gene3D" id="3.90.1720.10">
    <property type="entry name" value="endopeptidase domain like (from Nostoc punctiforme)"/>
    <property type="match status" value="1"/>
</dbReference>
<dbReference type="Pfam" id="PF00877">
    <property type="entry name" value="NLPC_P60"/>
    <property type="match status" value="1"/>
</dbReference>
<proteinExistence type="inferred from homology"/>
<dbReference type="SMART" id="SM00257">
    <property type="entry name" value="LysM"/>
    <property type="match status" value="1"/>
</dbReference>
<feature type="domain" description="LysM" evidence="7">
    <location>
        <begin position="85"/>
        <end position="129"/>
    </location>
</feature>
<evidence type="ECO:0000259" key="8">
    <source>
        <dbReference type="PROSITE" id="PS51935"/>
    </source>
</evidence>
<evidence type="ECO:0000313" key="9">
    <source>
        <dbReference type="EMBL" id="GGI81033.1"/>
    </source>
</evidence>
<dbReference type="InterPro" id="IPR038765">
    <property type="entry name" value="Papain-like_cys_pep_sf"/>
</dbReference>
<keyword evidence="6" id="KW-0788">Thiol protease</keyword>
<dbReference type="EMBL" id="BMKV01000003">
    <property type="protein sequence ID" value="GGI81033.1"/>
    <property type="molecule type" value="Genomic_DNA"/>
</dbReference>
<evidence type="ECO:0000256" key="4">
    <source>
        <dbReference type="ARBA" id="ARBA00022737"/>
    </source>
</evidence>
<reference evidence="10" key="1">
    <citation type="journal article" date="2019" name="Int. J. Syst. Evol. Microbiol.">
        <title>The Global Catalogue of Microorganisms (GCM) 10K type strain sequencing project: providing services to taxonomists for standard genome sequencing and annotation.</title>
        <authorList>
            <consortium name="The Broad Institute Genomics Platform"/>
            <consortium name="The Broad Institute Genome Sequencing Center for Infectious Disease"/>
            <person name="Wu L."/>
            <person name="Ma J."/>
        </authorList>
    </citation>
    <scope>NUCLEOTIDE SEQUENCE [LARGE SCALE GENOMIC DNA]</scope>
    <source>
        <strain evidence="10">CGMCC 1.3601</strain>
    </source>
</reference>
<dbReference type="InterPro" id="IPR000064">
    <property type="entry name" value="NLP_P60_dom"/>
</dbReference>
<protein>
    <submittedName>
        <fullName evidence="9">Uncharacterized protein</fullName>
    </submittedName>
</protein>
<keyword evidence="10" id="KW-1185">Reference proteome</keyword>
<evidence type="ECO:0000256" key="5">
    <source>
        <dbReference type="ARBA" id="ARBA00022801"/>
    </source>
</evidence>
<evidence type="ECO:0000256" key="2">
    <source>
        <dbReference type="ARBA" id="ARBA00022670"/>
    </source>
</evidence>
<dbReference type="PROSITE" id="PS51935">
    <property type="entry name" value="NLPC_P60"/>
    <property type="match status" value="1"/>
</dbReference>
<dbReference type="Pfam" id="PF01476">
    <property type="entry name" value="LysM"/>
    <property type="match status" value="1"/>
</dbReference>
<keyword evidence="2" id="KW-0645">Protease</keyword>
<dbReference type="SUPFAM" id="SSF54106">
    <property type="entry name" value="LysM domain"/>
    <property type="match status" value="1"/>
</dbReference>
<comment type="similarity">
    <text evidence="1">Belongs to the peptidase C40 family.</text>
</comment>
<keyword evidence="5" id="KW-0378">Hydrolase</keyword>
<keyword evidence="4" id="KW-0677">Repeat</keyword>
<organism evidence="9 10">
    <name type="scientific">Pseudarthrobacter scleromae</name>
    <dbReference type="NCBI Taxonomy" id="158897"/>
    <lineage>
        <taxon>Bacteria</taxon>
        <taxon>Bacillati</taxon>
        <taxon>Actinomycetota</taxon>
        <taxon>Actinomycetes</taxon>
        <taxon>Micrococcales</taxon>
        <taxon>Micrococcaceae</taxon>
        <taxon>Pseudarthrobacter</taxon>
    </lineage>
</organism>
<accession>A0ABQ2CEF6</accession>
<sequence>MSKNSTTARHRATPARSIAIEGLAVSAKSLGRPALAVAAASGIAFGVGAPAHAGVNGPDTTETASVQASAAPAAAVAAPAAAAGNVHTVVSGDTLGAIASMHGVSLNDVLSANGLSVSTIIYPGDQIQIPAAGSAPAAPAAAYVAPAAAPAPAPVQTAAVTTPANTGMNMSYASAPVAATGSGAGAAILANAYGQVGQIQDCTAMVEKALRTVGKSVGDLAPGQFYQYGTTVGTPAPGDLVITAGHVGVYAGDGQVVSGGVNGNQTAVHSISWLSGASFVRVA</sequence>
<name>A0ABQ2CEF6_9MICC</name>
<evidence type="ECO:0000256" key="1">
    <source>
        <dbReference type="ARBA" id="ARBA00007074"/>
    </source>
</evidence>